<dbReference type="PANTHER" id="PTHR46244">
    <property type="entry name" value="PHOSPHOENOLPYRUVATE-PROTEIN PHOSPHOTRANSFERASE"/>
    <property type="match status" value="1"/>
</dbReference>
<evidence type="ECO:0000256" key="5">
    <source>
        <dbReference type="ARBA" id="ARBA00022723"/>
    </source>
</evidence>
<evidence type="ECO:0000256" key="4">
    <source>
        <dbReference type="ARBA" id="ARBA00022679"/>
    </source>
</evidence>
<dbReference type="Pfam" id="PF05524">
    <property type="entry name" value="PEP-utilisers_N"/>
    <property type="match status" value="1"/>
</dbReference>
<dbReference type="SUPFAM" id="SSF47831">
    <property type="entry name" value="Enzyme I of the PEP:sugar phosphotransferase system HPr-binding (sub)domain"/>
    <property type="match status" value="1"/>
</dbReference>
<dbReference type="AlphaFoldDB" id="A0A1G6KKW4"/>
<proteinExistence type="inferred from homology"/>
<dbReference type="SUPFAM" id="SSF52009">
    <property type="entry name" value="Phosphohistidine domain"/>
    <property type="match status" value="1"/>
</dbReference>
<dbReference type="Pfam" id="PF02896">
    <property type="entry name" value="PEP-utilizers_C"/>
    <property type="match status" value="1"/>
</dbReference>
<keyword evidence="9" id="KW-0762">Sugar transport</keyword>
<evidence type="ECO:0000256" key="10">
    <source>
        <dbReference type="PIRSR" id="PIRSR000732-1"/>
    </source>
</evidence>
<dbReference type="RefSeq" id="WP_093182233.1">
    <property type="nucleotide sequence ID" value="NZ_FMYH01000002.1"/>
</dbReference>
<protein>
    <recommendedName>
        <fullName evidence="3 9">Phosphoenolpyruvate-protein phosphotransferase</fullName>
        <ecNumber evidence="9">2.7.3.9</ecNumber>
    </recommendedName>
    <alternativeName>
        <fullName evidence="8 9">Phosphotransferase system, enzyme I</fullName>
    </alternativeName>
</protein>
<comment type="cofactor">
    <cofactor evidence="1 9 12">
        <name>Mg(2+)</name>
        <dbReference type="ChEBI" id="CHEBI:18420"/>
    </cofactor>
</comment>
<evidence type="ECO:0000313" key="16">
    <source>
        <dbReference type="EMBL" id="SDC31670.1"/>
    </source>
</evidence>
<evidence type="ECO:0000259" key="14">
    <source>
        <dbReference type="Pfam" id="PF02896"/>
    </source>
</evidence>
<evidence type="ECO:0000259" key="13">
    <source>
        <dbReference type="Pfam" id="PF00391"/>
    </source>
</evidence>
<dbReference type="GO" id="GO:0046872">
    <property type="term" value="F:metal ion binding"/>
    <property type="evidence" value="ECO:0007669"/>
    <property type="project" value="UniProtKB-KW"/>
</dbReference>
<keyword evidence="16" id="KW-0670">Pyruvate</keyword>
<evidence type="ECO:0000256" key="2">
    <source>
        <dbReference type="ARBA" id="ARBA00007837"/>
    </source>
</evidence>
<dbReference type="InterPro" id="IPR008731">
    <property type="entry name" value="PTS_EIN"/>
</dbReference>
<dbReference type="Gene3D" id="1.10.274.10">
    <property type="entry name" value="PtsI, HPr-binding domain"/>
    <property type="match status" value="1"/>
</dbReference>
<comment type="function">
    <text evidence="9">General (non sugar-specific) component of the phosphoenolpyruvate-dependent sugar phosphotransferase system (sugar PTS). This major carbohydrate active-transport system catalyzes the phosphorylation of incoming sugar substrates concomitantly with their translocation across the cell membrane. Enzyme I transfers the phosphoryl group from phosphoenolpyruvate (PEP) to the phosphoryl carrier protein (HPr).</text>
</comment>
<dbReference type="InterPro" id="IPR000121">
    <property type="entry name" value="PEP_util_C"/>
</dbReference>
<dbReference type="EC" id="2.7.3.9" evidence="9"/>
<keyword evidence="5 9" id="KW-0479">Metal-binding</keyword>
<name>A0A1G6KKW4_9MICO</name>
<dbReference type="STRING" id="1814289.SAMN05216410_1624"/>
<dbReference type="InterPro" id="IPR015813">
    <property type="entry name" value="Pyrv/PenolPyrv_kinase-like_dom"/>
</dbReference>
<sequence length="557" mass="55992">MKLTGAGVGRGAVIGPVVRIAPAPAAPAHEPVPEDPTSAAADVVAAFDAVAAGLRAQAGSAEGAAVAVLGATAQMAEDRALRKQTLAKVAAGEGPVTALDSVVGGFVEMFTKAGGMLAERVTDLRSVRDRVAAHILGVPAPGVPHLSVPSVVVAQDLAPADTAALDLSLVLAIVTELGGTTSHTAIIAGQRGIPCLVRVAGALELAEGAVVAVDAAAGTLEVDPGPEVAEAFALRADVARRLAEDVSPGATADGMPVNLLANIGTAADAARVAGDACEGVGLFRTEVLFLDRTSAPTREEQAEVYAQVLRSFAGRKVVVRTLDAGADKPLAFATQLDEENPALGVRGYRLVRTAPELLETQLAALADAQRVTGVQPWVMAPMISTPGEARDFAAAARRHGLTTVGVMVEVPAAALRADAILAEVDFVSMGTNDLAQYVMATDRLRGELSDLINLWQPAVLDLVAATAAAGRRAGKPAGVCGESAADPVMAVVLTGLGVTSLSMSAGAVPLVRYAVAQHTLAQAEAVAQAALAADSAEAARAAAIAALVPGVAATLGL</sequence>
<comment type="similarity">
    <text evidence="2 9">Belongs to the PEP-utilizing enzyme family.</text>
</comment>
<evidence type="ECO:0000313" key="17">
    <source>
        <dbReference type="Proteomes" id="UP000199039"/>
    </source>
</evidence>
<accession>A0A1G6KKW4</accession>
<dbReference type="GO" id="GO:0016301">
    <property type="term" value="F:kinase activity"/>
    <property type="evidence" value="ECO:0007669"/>
    <property type="project" value="UniProtKB-KW"/>
</dbReference>
<keyword evidence="6 9" id="KW-0418">Kinase</keyword>
<feature type="binding site" evidence="11">
    <location>
        <position position="284"/>
    </location>
    <ligand>
        <name>phosphoenolpyruvate</name>
        <dbReference type="ChEBI" id="CHEBI:58702"/>
    </ligand>
</feature>
<dbReference type="InterPro" id="IPR008279">
    <property type="entry name" value="PEP-util_enz_mobile_dom"/>
</dbReference>
<feature type="domain" description="Phosphotransferase system enzyme I N-terminal" evidence="15">
    <location>
        <begin position="4"/>
        <end position="120"/>
    </location>
</feature>
<feature type="binding site" evidence="12">
    <location>
        <position position="433"/>
    </location>
    <ligand>
        <name>Mg(2+)</name>
        <dbReference type="ChEBI" id="CHEBI:18420"/>
    </ligand>
</feature>
<evidence type="ECO:0000256" key="12">
    <source>
        <dbReference type="PIRSR" id="PIRSR000732-3"/>
    </source>
</evidence>
<evidence type="ECO:0000256" key="9">
    <source>
        <dbReference type="PIRNR" id="PIRNR000732"/>
    </source>
</evidence>
<gene>
    <name evidence="16" type="ORF">SAMN05216410_1624</name>
</gene>
<dbReference type="PROSITE" id="PS00370">
    <property type="entry name" value="PEP_ENZYMES_PHOS_SITE"/>
    <property type="match status" value="1"/>
</dbReference>
<feature type="active site" description="Tele-phosphohistidine intermediate" evidence="10">
    <location>
        <position position="183"/>
    </location>
</feature>
<keyword evidence="4 9" id="KW-0808">Transferase</keyword>
<evidence type="ECO:0000256" key="8">
    <source>
        <dbReference type="ARBA" id="ARBA00033235"/>
    </source>
</evidence>
<feature type="binding site" evidence="11">
    <location>
        <begin position="432"/>
        <end position="433"/>
    </location>
    <ligand>
        <name>phosphoenolpyruvate</name>
        <dbReference type="ChEBI" id="CHEBI:58702"/>
    </ligand>
</feature>
<dbReference type="Proteomes" id="UP000199039">
    <property type="component" value="Unassembled WGS sequence"/>
</dbReference>
<feature type="domain" description="PEP-utilising enzyme mobile" evidence="13">
    <location>
        <begin position="149"/>
        <end position="218"/>
    </location>
</feature>
<dbReference type="InterPro" id="IPR024692">
    <property type="entry name" value="PTS_EI"/>
</dbReference>
<dbReference type="InterPro" id="IPR036637">
    <property type="entry name" value="Phosphohistidine_dom_sf"/>
</dbReference>
<comment type="catalytic activity">
    <reaction evidence="9">
        <text>L-histidyl-[protein] + phosphoenolpyruvate = N(pros)-phospho-L-histidyl-[protein] + pyruvate</text>
        <dbReference type="Rhea" id="RHEA:23880"/>
        <dbReference type="Rhea" id="RHEA-COMP:9745"/>
        <dbReference type="Rhea" id="RHEA-COMP:9746"/>
        <dbReference type="ChEBI" id="CHEBI:15361"/>
        <dbReference type="ChEBI" id="CHEBI:29979"/>
        <dbReference type="ChEBI" id="CHEBI:58702"/>
        <dbReference type="ChEBI" id="CHEBI:64837"/>
        <dbReference type="EC" id="2.7.3.9"/>
    </reaction>
</comment>
<comment type="subcellular location">
    <subcellularLocation>
        <location evidence="9">Cytoplasm</location>
    </subcellularLocation>
</comment>
<feature type="binding site" evidence="11">
    <location>
        <position position="443"/>
    </location>
    <ligand>
        <name>phosphoenolpyruvate</name>
        <dbReference type="ChEBI" id="CHEBI:58702"/>
    </ligand>
</feature>
<keyword evidence="9" id="KW-0813">Transport</keyword>
<dbReference type="InterPro" id="IPR023151">
    <property type="entry name" value="PEP_util_CS"/>
</dbReference>
<evidence type="ECO:0000256" key="11">
    <source>
        <dbReference type="PIRSR" id="PIRSR000732-2"/>
    </source>
</evidence>
<organism evidence="16 17">
    <name type="scientific">Sanguibacter gelidistatuariae</name>
    <dbReference type="NCBI Taxonomy" id="1814289"/>
    <lineage>
        <taxon>Bacteria</taxon>
        <taxon>Bacillati</taxon>
        <taxon>Actinomycetota</taxon>
        <taxon>Actinomycetes</taxon>
        <taxon>Micrococcales</taxon>
        <taxon>Sanguibacteraceae</taxon>
        <taxon>Sanguibacter</taxon>
    </lineage>
</organism>
<evidence type="ECO:0000259" key="15">
    <source>
        <dbReference type="Pfam" id="PF05524"/>
    </source>
</evidence>
<dbReference type="GO" id="GO:0005737">
    <property type="term" value="C:cytoplasm"/>
    <property type="evidence" value="ECO:0007669"/>
    <property type="project" value="UniProtKB-SubCell"/>
</dbReference>
<keyword evidence="9" id="KW-0598">Phosphotransferase system</keyword>
<dbReference type="PIRSF" id="PIRSF000732">
    <property type="entry name" value="PTS_enzyme_I"/>
    <property type="match status" value="1"/>
</dbReference>
<feature type="domain" description="PEP-utilising enzyme C-terminal" evidence="14">
    <location>
        <begin position="248"/>
        <end position="518"/>
    </location>
</feature>
<dbReference type="InterPro" id="IPR040442">
    <property type="entry name" value="Pyrv_kinase-like_dom_sf"/>
</dbReference>
<dbReference type="PANTHER" id="PTHR46244:SF3">
    <property type="entry name" value="PHOSPHOENOLPYRUVATE-PROTEIN PHOSPHOTRANSFERASE"/>
    <property type="match status" value="1"/>
</dbReference>
<reference evidence="16 17" key="1">
    <citation type="submission" date="2016-09" db="EMBL/GenBank/DDBJ databases">
        <authorList>
            <person name="Capua I."/>
            <person name="De Benedictis P."/>
            <person name="Joannis T."/>
            <person name="Lombin L.H."/>
            <person name="Cattoli G."/>
        </authorList>
    </citation>
    <scope>NUCLEOTIDE SEQUENCE [LARGE SCALE GENOMIC DNA]</scope>
    <source>
        <strain evidence="16 17">ISLP-3</strain>
    </source>
</reference>
<keyword evidence="17" id="KW-1185">Reference proteome</keyword>
<dbReference type="GO" id="GO:0008965">
    <property type="term" value="F:phosphoenolpyruvate-protein phosphotransferase activity"/>
    <property type="evidence" value="ECO:0007669"/>
    <property type="project" value="UniProtKB-EC"/>
</dbReference>
<dbReference type="Gene3D" id="3.50.30.10">
    <property type="entry name" value="Phosphohistidine domain"/>
    <property type="match status" value="1"/>
</dbReference>
<dbReference type="InterPro" id="IPR018274">
    <property type="entry name" value="PEP_util_AS"/>
</dbReference>
<dbReference type="SUPFAM" id="SSF51621">
    <property type="entry name" value="Phosphoenolpyruvate/pyruvate domain"/>
    <property type="match status" value="1"/>
</dbReference>
<evidence type="ECO:0000256" key="1">
    <source>
        <dbReference type="ARBA" id="ARBA00001946"/>
    </source>
</evidence>
<evidence type="ECO:0000256" key="3">
    <source>
        <dbReference type="ARBA" id="ARBA00016544"/>
    </source>
</evidence>
<dbReference type="Pfam" id="PF00391">
    <property type="entry name" value="PEP-utilizers"/>
    <property type="match status" value="1"/>
</dbReference>
<dbReference type="EMBL" id="FMYH01000002">
    <property type="protein sequence ID" value="SDC31670.1"/>
    <property type="molecule type" value="Genomic_DNA"/>
</dbReference>
<dbReference type="Gene3D" id="3.20.20.60">
    <property type="entry name" value="Phosphoenolpyruvate-binding domains"/>
    <property type="match status" value="1"/>
</dbReference>
<dbReference type="GO" id="GO:0009401">
    <property type="term" value="P:phosphoenolpyruvate-dependent sugar phosphotransferase system"/>
    <property type="evidence" value="ECO:0007669"/>
    <property type="project" value="UniProtKB-KW"/>
</dbReference>
<keyword evidence="9" id="KW-0963">Cytoplasm</keyword>
<dbReference type="InterPro" id="IPR036618">
    <property type="entry name" value="PtsI_HPr-bd_sf"/>
</dbReference>
<evidence type="ECO:0000256" key="7">
    <source>
        <dbReference type="ARBA" id="ARBA00022842"/>
    </source>
</evidence>
<keyword evidence="7 9" id="KW-0460">Magnesium</keyword>
<dbReference type="PROSITE" id="PS00742">
    <property type="entry name" value="PEP_ENZYMES_2"/>
    <property type="match status" value="1"/>
</dbReference>
<dbReference type="InterPro" id="IPR050499">
    <property type="entry name" value="PEP-utilizing_PTS_enzyme"/>
</dbReference>
<dbReference type="OrthoDB" id="9765468at2"/>
<dbReference type="PRINTS" id="PR01736">
    <property type="entry name" value="PHPHTRNFRASE"/>
</dbReference>
<evidence type="ECO:0000256" key="6">
    <source>
        <dbReference type="ARBA" id="ARBA00022777"/>
    </source>
</evidence>
<feature type="binding site" evidence="12">
    <location>
        <position position="409"/>
    </location>
    <ligand>
        <name>Mg(2+)</name>
        <dbReference type="ChEBI" id="CHEBI:18420"/>
    </ligand>
</feature>
<feature type="active site" description="Proton donor" evidence="10">
    <location>
        <position position="480"/>
    </location>
</feature>
<feature type="binding site" evidence="11">
    <location>
        <position position="320"/>
    </location>
    <ligand>
        <name>phosphoenolpyruvate</name>
        <dbReference type="ChEBI" id="CHEBI:58702"/>
    </ligand>
</feature>